<organism evidence="1 2">
    <name type="scientific">Sulfoacidibacillus ferrooxidans</name>
    <dbReference type="NCBI Taxonomy" id="2005001"/>
    <lineage>
        <taxon>Bacteria</taxon>
        <taxon>Bacillati</taxon>
        <taxon>Bacillota</taxon>
        <taxon>Bacilli</taxon>
        <taxon>Bacillales</taxon>
        <taxon>Alicyclobacillaceae</taxon>
        <taxon>Sulfoacidibacillus</taxon>
    </lineage>
</organism>
<evidence type="ECO:0000313" key="2">
    <source>
        <dbReference type="Proteomes" id="UP001139263"/>
    </source>
</evidence>
<comment type="caution">
    <text evidence="1">The sequence shown here is derived from an EMBL/GenBank/DDBJ whole genome shotgun (WGS) entry which is preliminary data.</text>
</comment>
<dbReference type="AlphaFoldDB" id="A0A9X2AC51"/>
<reference evidence="1" key="1">
    <citation type="submission" date="2022-03" db="EMBL/GenBank/DDBJ databases">
        <title>Draft Genome Sequence of Firmicute Strain S0AB, a Heterotrophic Iron/Sulfur-Oxidizing Extreme Acidophile.</title>
        <authorList>
            <person name="Vergara E."/>
            <person name="Pakostova E."/>
            <person name="Johnson D.B."/>
            <person name="Holmes D.S."/>
        </authorList>
    </citation>
    <scope>NUCLEOTIDE SEQUENCE</scope>
    <source>
        <strain evidence="1">S0AB</strain>
    </source>
</reference>
<proteinExistence type="predicted"/>
<dbReference type="Proteomes" id="UP001139263">
    <property type="component" value="Unassembled WGS sequence"/>
</dbReference>
<dbReference type="EMBL" id="JALBUF010000006">
    <property type="protein sequence ID" value="MCI0183788.1"/>
    <property type="molecule type" value="Genomic_DNA"/>
</dbReference>
<accession>A0A9X2AC51</accession>
<protein>
    <submittedName>
        <fullName evidence="1">Uncharacterized protein</fullName>
    </submittedName>
</protein>
<sequence>MRINLLPPSPPAVRRRVFVFWGVLACLLLWALESGLSYDQTISTTAVTVKEYEATQSMIHPLEQHVATEQKKQSFDALIQLVTKLDDSLPIPEEAIEELQGKLPKSGILGAITYSNDTLSTTVYLNSYQQAATLLTALYDDPAFVQVQVSSVTDTISSQLTSHAQGHTINMGNLNSQSIQTAIQHALVAGTSGKNANISSPLSEYQSQNNETNFGAASNSVLNHPGQASLTISSMQNSQIGSDTQVTIRSNPIPPIQIALSMQVDEQQLKMMVAKG</sequence>
<gene>
    <name evidence="1" type="ORF">MM817_02079</name>
</gene>
<keyword evidence="2" id="KW-1185">Reference proteome</keyword>
<dbReference type="RefSeq" id="WP_241714509.1">
    <property type="nucleotide sequence ID" value="NZ_JALBUF010000006.1"/>
</dbReference>
<name>A0A9X2AC51_9BACL</name>
<evidence type="ECO:0000313" key="1">
    <source>
        <dbReference type="EMBL" id="MCI0183788.1"/>
    </source>
</evidence>